<dbReference type="EMBL" id="QGGB01000010">
    <property type="protein sequence ID" value="PWN05467.1"/>
    <property type="molecule type" value="Genomic_DNA"/>
</dbReference>
<dbReference type="OrthoDB" id="7585366at2"/>
<dbReference type="InterPro" id="IPR000182">
    <property type="entry name" value="GNAT_dom"/>
</dbReference>
<dbReference type="CDD" id="cd04301">
    <property type="entry name" value="NAT_SF"/>
    <property type="match status" value="1"/>
</dbReference>
<name>A0A316TLM1_9BACT</name>
<dbReference type="SUPFAM" id="SSF55729">
    <property type="entry name" value="Acyl-CoA N-acyltransferases (Nat)"/>
    <property type="match status" value="1"/>
</dbReference>
<protein>
    <submittedName>
        <fullName evidence="2">GNAT family N-acetyltransferase</fullName>
    </submittedName>
</protein>
<feature type="domain" description="N-acetyltransferase" evidence="1">
    <location>
        <begin position="13"/>
        <end position="148"/>
    </location>
</feature>
<dbReference type="InterPro" id="IPR050276">
    <property type="entry name" value="MshD_Acetyltransferase"/>
</dbReference>
<dbReference type="InterPro" id="IPR016181">
    <property type="entry name" value="Acyl_CoA_acyltransferase"/>
</dbReference>
<dbReference type="RefSeq" id="WP_109648022.1">
    <property type="nucleotide sequence ID" value="NZ_QGGB01000010.1"/>
</dbReference>
<reference evidence="2 3" key="1">
    <citation type="submission" date="2018-05" db="EMBL/GenBank/DDBJ databases">
        <title>Rhodohalobacter halophilus gen. nov., sp. nov., a moderately halophilic member of the family Balneolaceae.</title>
        <authorList>
            <person name="Liu Z.-W."/>
        </authorList>
    </citation>
    <scope>NUCLEOTIDE SEQUENCE [LARGE SCALE GENOMIC DNA]</scope>
    <source>
        <strain evidence="2 3">8A47</strain>
    </source>
</reference>
<proteinExistence type="predicted"/>
<dbReference type="PROSITE" id="PS51186">
    <property type="entry name" value="GNAT"/>
    <property type="match status" value="1"/>
</dbReference>
<keyword evidence="2" id="KW-0808">Transferase</keyword>
<gene>
    <name evidence="2" type="ORF">DDZ15_14310</name>
</gene>
<evidence type="ECO:0000259" key="1">
    <source>
        <dbReference type="PROSITE" id="PS51186"/>
    </source>
</evidence>
<evidence type="ECO:0000313" key="3">
    <source>
        <dbReference type="Proteomes" id="UP000245533"/>
    </source>
</evidence>
<comment type="caution">
    <text evidence="2">The sequence shown here is derived from an EMBL/GenBank/DDBJ whole genome shotgun (WGS) entry which is preliminary data.</text>
</comment>
<dbReference type="GO" id="GO:0016747">
    <property type="term" value="F:acyltransferase activity, transferring groups other than amino-acyl groups"/>
    <property type="evidence" value="ECO:0007669"/>
    <property type="project" value="InterPro"/>
</dbReference>
<dbReference type="PANTHER" id="PTHR43617">
    <property type="entry name" value="L-AMINO ACID N-ACETYLTRANSFERASE"/>
    <property type="match status" value="1"/>
</dbReference>
<accession>A0A316TLM1</accession>
<keyword evidence="3" id="KW-1185">Reference proteome</keyword>
<dbReference type="Proteomes" id="UP000245533">
    <property type="component" value="Unassembled WGS sequence"/>
</dbReference>
<dbReference type="Gene3D" id="3.40.630.30">
    <property type="match status" value="1"/>
</dbReference>
<dbReference type="Pfam" id="PF13508">
    <property type="entry name" value="Acetyltransf_7"/>
    <property type="match status" value="1"/>
</dbReference>
<organism evidence="2 3">
    <name type="scientific">Rhodohalobacter mucosus</name>
    <dbReference type="NCBI Taxonomy" id="2079485"/>
    <lineage>
        <taxon>Bacteria</taxon>
        <taxon>Pseudomonadati</taxon>
        <taxon>Balneolota</taxon>
        <taxon>Balneolia</taxon>
        <taxon>Balneolales</taxon>
        <taxon>Balneolaceae</taxon>
        <taxon>Rhodohalobacter</taxon>
    </lineage>
</organism>
<evidence type="ECO:0000313" key="2">
    <source>
        <dbReference type="EMBL" id="PWN05467.1"/>
    </source>
</evidence>
<sequence length="148" mass="16570">MTISYTIIDSDKDGTPRFSRDRIADFLHEHLDQYGDAREAILKCIGYAYGDGPGQDGFVLVAHEGNEILGAVIINDTNMGDYIPEHILVYIAVHSKTRGQGVGKQLMKKVIEATGGDIALHVEPDNPARFLYEKFGFTNKYLEMRLHK</sequence>
<dbReference type="AlphaFoldDB" id="A0A316TLM1"/>